<dbReference type="Proteomes" id="UP000617634">
    <property type="component" value="Unassembled WGS sequence"/>
</dbReference>
<dbReference type="Gene3D" id="3.10.450.50">
    <property type="match status" value="1"/>
</dbReference>
<feature type="domain" description="SnoaL-like" evidence="1">
    <location>
        <begin position="23"/>
        <end position="145"/>
    </location>
</feature>
<organism evidence="2 3">
    <name type="scientific">Novosphingobium aureum</name>
    <dbReference type="NCBI Taxonomy" id="2792964"/>
    <lineage>
        <taxon>Bacteria</taxon>
        <taxon>Pseudomonadati</taxon>
        <taxon>Pseudomonadota</taxon>
        <taxon>Alphaproteobacteria</taxon>
        <taxon>Sphingomonadales</taxon>
        <taxon>Sphingomonadaceae</taxon>
        <taxon>Novosphingobium</taxon>
    </lineage>
</organism>
<dbReference type="RefSeq" id="WP_197167441.1">
    <property type="nucleotide sequence ID" value="NZ_JADZGI010000012.1"/>
</dbReference>
<evidence type="ECO:0000313" key="3">
    <source>
        <dbReference type="Proteomes" id="UP000617634"/>
    </source>
</evidence>
<protein>
    <submittedName>
        <fullName evidence="2">Nuclear transport factor 2 family protein</fullName>
    </submittedName>
</protein>
<keyword evidence="3" id="KW-1185">Reference proteome</keyword>
<dbReference type="SUPFAM" id="SSF54427">
    <property type="entry name" value="NTF2-like"/>
    <property type="match status" value="1"/>
</dbReference>
<proteinExistence type="predicted"/>
<accession>A0A931MMM5</accession>
<dbReference type="InterPro" id="IPR037401">
    <property type="entry name" value="SnoaL-like"/>
</dbReference>
<dbReference type="InterPro" id="IPR032710">
    <property type="entry name" value="NTF2-like_dom_sf"/>
</dbReference>
<comment type="caution">
    <text evidence="2">The sequence shown here is derived from an EMBL/GenBank/DDBJ whole genome shotgun (WGS) entry which is preliminary data.</text>
</comment>
<sequence length="194" mass="22019">MRGDHAMEGLEERLEAIESQMRYLMDRQEIEDVIHGLARATDRFDVEMMTDCFTEDGFDDHGTWAQTPAHEFAQWANRTHSGGSVLSLHNICTHGCEIDGDVAHAESYVMGAMLDKGGETCRILNGRYLDRLERREGRWAIALRRCTVDVVFKADASIMASDAFRAFGMIKSSRDKLDPGYARPLTMDTPVERW</sequence>
<reference evidence="2" key="1">
    <citation type="submission" date="2020-11" db="EMBL/GenBank/DDBJ databases">
        <title>Novosphingobium aureum sp. nov., a marine bacterium isolated from sediment of a salt flat.</title>
        <authorList>
            <person name="Yoo Y."/>
            <person name="Kim J.-J."/>
        </authorList>
    </citation>
    <scope>NUCLEOTIDE SEQUENCE</scope>
    <source>
        <strain evidence="2">YJ-S2-02</strain>
    </source>
</reference>
<name>A0A931MMM5_9SPHN</name>
<evidence type="ECO:0000313" key="2">
    <source>
        <dbReference type="EMBL" id="MBH0115193.1"/>
    </source>
</evidence>
<dbReference type="AlphaFoldDB" id="A0A931MMM5"/>
<dbReference type="EMBL" id="JADZGI010000012">
    <property type="protein sequence ID" value="MBH0115193.1"/>
    <property type="molecule type" value="Genomic_DNA"/>
</dbReference>
<dbReference type="Pfam" id="PF13577">
    <property type="entry name" value="SnoaL_4"/>
    <property type="match status" value="1"/>
</dbReference>
<evidence type="ECO:0000259" key="1">
    <source>
        <dbReference type="Pfam" id="PF13577"/>
    </source>
</evidence>
<gene>
    <name evidence="2" type="ORF">I5E68_19830</name>
</gene>